<evidence type="ECO:0000313" key="2">
    <source>
        <dbReference type="EMBL" id="MEX1667223.1"/>
    </source>
</evidence>
<keyword evidence="3" id="KW-1185">Reference proteome</keyword>
<organism evidence="2 3">
    <name type="scientific">Zhongshania arctica</name>
    <dbReference type="NCBI Taxonomy" id="3238302"/>
    <lineage>
        <taxon>Bacteria</taxon>
        <taxon>Pseudomonadati</taxon>
        <taxon>Pseudomonadota</taxon>
        <taxon>Gammaproteobacteria</taxon>
        <taxon>Cellvibrionales</taxon>
        <taxon>Spongiibacteraceae</taxon>
        <taxon>Zhongshania</taxon>
    </lineage>
</organism>
<comment type="caution">
    <text evidence="2">The sequence shown here is derived from an EMBL/GenBank/DDBJ whole genome shotgun (WGS) entry which is preliminary data.</text>
</comment>
<gene>
    <name evidence="2" type="ORF">AB4875_17130</name>
</gene>
<dbReference type="Proteomes" id="UP001557484">
    <property type="component" value="Unassembled WGS sequence"/>
</dbReference>
<keyword evidence="1" id="KW-1133">Transmembrane helix</keyword>
<dbReference type="RefSeq" id="WP_368377333.1">
    <property type="nucleotide sequence ID" value="NZ_JBFRYB010000002.1"/>
</dbReference>
<keyword evidence="1" id="KW-0812">Transmembrane</keyword>
<accession>A0ABV3U019</accession>
<evidence type="ECO:0000256" key="1">
    <source>
        <dbReference type="SAM" id="Phobius"/>
    </source>
</evidence>
<name>A0ABV3U019_9GAMM</name>
<proteinExistence type="predicted"/>
<protein>
    <submittedName>
        <fullName evidence="2">PilX N-terminal domain-containing pilus assembly protein</fullName>
    </submittedName>
</protein>
<sequence>MNSNLGNKQGGVVLIIVLIMLGIFSVIVASMLTSSNVNFKIAGNQQYRLEAKLAARNALETYISNPANFSLPLPTANSNIESDFDGNGVVDMVGVVPPPNCLRIAPILRSELSYPKDKDCIRTAQDVDDNIFRDNEGVASVTNSGCVKMTWDVQANVVDTVTGVNLEMHQGVYVRAALGTTCL</sequence>
<keyword evidence="1" id="KW-0472">Membrane</keyword>
<evidence type="ECO:0000313" key="3">
    <source>
        <dbReference type="Proteomes" id="UP001557484"/>
    </source>
</evidence>
<reference evidence="2 3" key="1">
    <citation type="journal article" date="2011" name="Int. J. Syst. Evol. Microbiol.">
        <title>Zhongshania antarctica gen. nov., sp. nov. and Zhongshania guokunii sp. nov., gammaproteobacteria respectively isolated from coastal attached (fast) ice and surface seawater of the Antarctic.</title>
        <authorList>
            <person name="Li H.J."/>
            <person name="Zhang X.Y."/>
            <person name="Chen C.X."/>
            <person name="Zhang Y.J."/>
            <person name="Gao Z.M."/>
            <person name="Yu Y."/>
            <person name="Chen X.L."/>
            <person name="Chen B."/>
            <person name="Zhang Y.Z."/>
        </authorList>
    </citation>
    <scope>NUCLEOTIDE SEQUENCE [LARGE SCALE GENOMIC DNA]</scope>
    <source>
        <strain evidence="2 3">R06B22</strain>
    </source>
</reference>
<feature type="transmembrane region" description="Helical" evidence="1">
    <location>
        <begin position="12"/>
        <end position="32"/>
    </location>
</feature>
<dbReference type="EMBL" id="JBFRYB010000002">
    <property type="protein sequence ID" value="MEX1667223.1"/>
    <property type="molecule type" value="Genomic_DNA"/>
</dbReference>